<dbReference type="EMBL" id="CABPST010000016">
    <property type="protein sequence ID" value="VVE90524.1"/>
    <property type="molecule type" value="Genomic_DNA"/>
</dbReference>
<accession>A0A5E5BY90</accession>
<sequence>MTTTQQDDLIRGIEISPKAGHDFQPLAAGQYVTAYAWARAVIVDPDYSYQRGDKILFTLSGEGASFYGTTLTVVTLPVGMLDSGDFGVDTQNDLKFQSTGAEQVTLSAVLGRDTAVAGSRDFTFKALPVASATNLGCVVVGEGLAITQDGVLSAAGGGEGYTLQPATASTLGGVKQGANVKIDSDGTLSVADPGSITLPAATTSTLGGVIVGDGLHVASDGTTSLAQASTIQLGGIKQGDYVTVSNGKLSVDAAALTPHLGYASANAYGTAKAGDGLTGINGVFAVDYITVVDKFPRASTSQYGVVKLGTGMSESNGALNVNTASASVAGIVQLASTSEVATGADSAKAVTSASIKSAYLPKSNPAVDGAVTISEDQTAPNYTVADRELVTAAWVKQQFEHGGVAMPQRKVILPGLLEPGCSLPEVIANFRGGDWIVLTSFDNFDVDYDIYLDTATLSALNQSDFIYVKNLCKDGTKQKLSVRIGDGFSFDYHQDHSGSSENVCVLEPGTQASFLYVRPMKFGTYLNKLLVTFENFTTTN</sequence>
<evidence type="ECO:0000313" key="2">
    <source>
        <dbReference type="Proteomes" id="UP000382040"/>
    </source>
</evidence>
<name>A0A5E5BY90_9BURK</name>
<dbReference type="AlphaFoldDB" id="A0A5E5BY90"/>
<reference evidence="1 2" key="1">
    <citation type="submission" date="2019-08" db="EMBL/GenBank/DDBJ databases">
        <authorList>
            <person name="Peeters C."/>
        </authorList>
    </citation>
    <scope>NUCLEOTIDE SEQUENCE [LARGE SCALE GENOMIC DNA]</scope>
    <source>
        <strain evidence="1 2">LMG 20603</strain>
    </source>
</reference>
<organism evidence="1 2">
    <name type="scientific">Pandoraea bronchicola</name>
    <dbReference type="NCBI Taxonomy" id="2508287"/>
    <lineage>
        <taxon>Bacteria</taxon>
        <taxon>Pseudomonadati</taxon>
        <taxon>Pseudomonadota</taxon>
        <taxon>Betaproteobacteria</taxon>
        <taxon>Burkholderiales</taxon>
        <taxon>Burkholderiaceae</taxon>
        <taxon>Pandoraea</taxon>
    </lineage>
</organism>
<evidence type="ECO:0000313" key="1">
    <source>
        <dbReference type="EMBL" id="VVE90524.1"/>
    </source>
</evidence>
<keyword evidence="2" id="KW-1185">Reference proteome</keyword>
<gene>
    <name evidence="1" type="ORF">PBR20603_04509</name>
</gene>
<protein>
    <submittedName>
        <fullName evidence="1">Uncharacterized protein</fullName>
    </submittedName>
</protein>
<dbReference type="Proteomes" id="UP000382040">
    <property type="component" value="Unassembled WGS sequence"/>
</dbReference>
<dbReference type="RefSeq" id="WP_150561654.1">
    <property type="nucleotide sequence ID" value="NZ_CABPST010000016.1"/>
</dbReference>
<proteinExistence type="predicted"/>